<evidence type="ECO:0000313" key="2">
    <source>
        <dbReference type="Proteomes" id="UP000634667"/>
    </source>
</evidence>
<dbReference type="RefSeq" id="WP_189479273.1">
    <property type="nucleotide sequence ID" value="NZ_BMYR01000001.1"/>
</dbReference>
<dbReference type="Gene3D" id="3.30.420.380">
    <property type="match status" value="1"/>
</dbReference>
<evidence type="ECO:0008006" key="3">
    <source>
        <dbReference type="Google" id="ProtNLM"/>
    </source>
</evidence>
<proteinExistence type="predicted"/>
<protein>
    <recommendedName>
        <fullName evidence="3">MSHA biogenesis protein MshI</fullName>
    </recommendedName>
</protein>
<evidence type="ECO:0000313" key="1">
    <source>
        <dbReference type="EMBL" id="GGW48673.1"/>
    </source>
</evidence>
<keyword evidence="2" id="KW-1185">Reference proteome</keyword>
<dbReference type="InterPro" id="IPR043129">
    <property type="entry name" value="ATPase_NBD"/>
</dbReference>
<accession>A0ABQ2WCJ8</accession>
<gene>
    <name evidence="1" type="ORF">GCM10008111_00430</name>
</gene>
<reference evidence="2" key="1">
    <citation type="journal article" date="2019" name="Int. J. Syst. Evol. Microbiol.">
        <title>The Global Catalogue of Microorganisms (GCM) 10K type strain sequencing project: providing services to taxonomists for standard genome sequencing and annotation.</title>
        <authorList>
            <consortium name="The Broad Institute Genomics Platform"/>
            <consortium name="The Broad Institute Genome Sequencing Center for Infectious Disease"/>
            <person name="Wu L."/>
            <person name="Ma J."/>
        </authorList>
    </citation>
    <scope>NUCLEOTIDE SEQUENCE [LARGE SCALE GENOMIC DNA]</scope>
    <source>
        <strain evidence="2">KCTC 23723</strain>
    </source>
</reference>
<dbReference type="SUPFAM" id="SSF53067">
    <property type="entry name" value="Actin-like ATPase domain"/>
    <property type="match status" value="1"/>
</dbReference>
<dbReference type="Proteomes" id="UP000634667">
    <property type="component" value="Unassembled WGS sequence"/>
</dbReference>
<dbReference type="EMBL" id="BMYR01000001">
    <property type="protein sequence ID" value="GGW48673.1"/>
    <property type="molecule type" value="Genomic_DNA"/>
</dbReference>
<comment type="caution">
    <text evidence="1">The sequence shown here is derived from an EMBL/GenBank/DDBJ whole genome shotgun (WGS) entry which is preliminary data.</text>
</comment>
<sequence>MLQRIWQKLSKPAGASKAFRVFYLVGNKVILLSASFKAGQLHCTCTEHLLADNAFPDNLLPLLATQPAGSDVAVVLDAQRYQLLPLDKPKLPAEEVIQALPWLIKDLCSLAPDDMQLDYLDIPGTPANPRINIVVTSKSALQQLCKELLKYKLNPQLIAPQEWLTMELMPTDALTRLLLIQQAGQPMQVQVIREGQLCFSRQLRGFDQFSDTPIEQLQYGLLDNLLLEMQRSMDFVESQLKLPPVREMLLMLAHPQLDDVVALFKKTGFNQAKALQLPVALEWAASLNAITCWPAIAAMQQLAFAKEPKHEAAG</sequence>
<name>A0ABQ2WCJ8_9ALTE</name>
<organism evidence="1 2">
    <name type="scientific">Alishewanella tabrizica</name>
    <dbReference type="NCBI Taxonomy" id="671278"/>
    <lineage>
        <taxon>Bacteria</taxon>
        <taxon>Pseudomonadati</taxon>
        <taxon>Pseudomonadota</taxon>
        <taxon>Gammaproteobacteria</taxon>
        <taxon>Alteromonadales</taxon>
        <taxon>Alteromonadaceae</taxon>
        <taxon>Alishewanella</taxon>
    </lineage>
</organism>